<evidence type="ECO:0000256" key="1">
    <source>
        <dbReference type="SAM" id="MobiDB-lite"/>
    </source>
</evidence>
<accession>A0A815JUP8</accession>
<proteinExistence type="predicted"/>
<dbReference type="InterPro" id="IPR001480">
    <property type="entry name" value="Bulb-type_lectin_dom"/>
</dbReference>
<dbReference type="PROSITE" id="PS50927">
    <property type="entry name" value="BULB_LECTIN"/>
    <property type="match status" value="1"/>
</dbReference>
<evidence type="ECO:0000313" key="4">
    <source>
        <dbReference type="EMBL" id="CAF1384640.1"/>
    </source>
</evidence>
<feature type="region of interest" description="Disordered" evidence="1">
    <location>
        <begin position="1"/>
        <end position="23"/>
    </location>
</feature>
<comment type="caution">
    <text evidence="4">The sequence shown here is derived from an EMBL/GenBank/DDBJ whole genome shotgun (WGS) entry which is preliminary data.</text>
</comment>
<dbReference type="AlphaFoldDB" id="A0A815JUP8"/>
<evidence type="ECO:0000256" key="2">
    <source>
        <dbReference type="SAM" id="Phobius"/>
    </source>
</evidence>
<reference evidence="4" key="1">
    <citation type="submission" date="2021-02" db="EMBL/GenBank/DDBJ databases">
        <authorList>
            <person name="Nowell W R."/>
        </authorList>
    </citation>
    <scope>NUCLEOTIDE SEQUENCE</scope>
</reference>
<dbReference type="EMBL" id="CAJNOR010003165">
    <property type="protein sequence ID" value="CAF1384640.1"/>
    <property type="molecule type" value="Genomic_DNA"/>
</dbReference>
<dbReference type="Gene3D" id="2.90.10.10">
    <property type="entry name" value="Bulb-type lectin domain"/>
    <property type="match status" value="1"/>
</dbReference>
<feature type="transmembrane region" description="Helical" evidence="2">
    <location>
        <begin position="59"/>
        <end position="79"/>
    </location>
</feature>
<organism evidence="4 5">
    <name type="scientific">Adineta ricciae</name>
    <name type="common">Rotifer</name>
    <dbReference type="NCBI Taxonomy" id="249248"/>
    <lineage>
        <taxon>Eukaryota</taxon>
        <taxon>Metazoa</taxon>
        <taxon>Spiralia</taxon>
        <taxon>Gnathifera</taxon>
        <taxon>Rotifera</taxon>
        <taxon>Eurotatoria</taxon>
        <taxon>Bdelloidea</taxon>
        <taxon>Adinetida</taxon>
        <taxon>Adinetidae</taxon>
        <taxon>Adineta</taxon>
    </lineage>
</organism>
<evidence type="ECO:0000259" key="3">
    <source>
        <dbReference type="PROSITE" id="PS50927"/>
    </source>
</evidence>
<sequence length="239" mass="25952">MKPANVDHTNAKNFPSSGNDTIESSNGRVPQLYLFSLYPKGNLTESFCFRTWINRKRAIWVLCSIIAAGLIVATIVVPLKLPKTKTKKTISQQITTKALSTSTTRTIVLPIKPGAPSSACTSEVHRSFFDNEFICSPSSQTFAAGLLEGQFGVYRTDGYGNVTSSSIWLGKQKSKLGSELKLQLDGHLVVYGKGKAIWASGTENGGRGSPFCLEIADTGNLQWIDSEKTVLWQTNTAIG</sequence>
<dbReference type="InterPro" id="IPR036426">
    <property type="entry name" value="Bulb-type_lectin_dom_sf"/>
</dbReference>
<evidence type="ECO:0000313" key="5">
    <source>
        <dbReference type="Proteomes" id="UP000663828"/>
    </source>
</evidence>
<keyword evidence="2" id="KW-1133">Transmembrane helix</keyword>
<gene>
    <name evidence="4" type="ORF">XAT740_LOCUS33266</name>
</gene>
<dbReference type="Proteomes" id="UP000663828">
    <property type="component" value="Unassembled WGS sequence"/>
</dbReference>
<feature type="compositionally biased region" description="Polar residues" evidence="1">
    <location>
        <begin position="7"/>
        <end position="23"/>
    </location>
</feature>
<protein>
    <recommendedName>
        <fullName evidence="3">Bulb-type lectin domain-containing protein</fullName>
    </recommendedName>
</protein>
<keyword evidence="2" id="KW-0472">Membrane</keyword>
<keyword evidence="5" id="KW-1185">Reference proteome</keyword>
<name>A0A815JUP8_ADIRI</name>
<keyword evidence="2" id="KW-0812">Transmembrane</keyword>
<dbReference type="SUPFAM" id="SSF51110">
    <property type="entry name" value="alpha-D-mannose-specific plant lectins"/>
    <property type="match status" value="1"/>
</dbReference>
<dbReference type="SMART" id="SM00108">
    <property type="entry name" value="B_lectin"/>
    <property type="match status" value="1"/>
</dbReference>
<feature type="domain" description="Bulb-type lectin" evidence="3">
    <location>
        <begin position="125"/>
        <end position="236"/>
    </location>
</feature>